<sequence length="69" mass="7261">MKVSHIALLISFNLLIACSDNDDGLLSAEECIKQGGKPTSKGGCMFTPNEAECKAVGGEMINGQCVSRE</sequence>
<proteinExistence type="predicted"/>
<comment type="caution">
    <text evidence="1">The sequence shown here is derived from an EMBL/GenBank/DDBJ whole genome shotgun (WGS) entry which is preliminary data.</text>
</comment>
<protein>
    <recommendedName>
        <fullName evidence="3">DUF333 domain-containing protein</fullName>
    </recommendedName>
</protein>
<organism evidence="1 2">
    <name type="scientific">Spartinivicinus poritis</name>
    <dbReference type="NCBI Taxonomy" id="2994640"/>
    <lineage>
        <taxon>Bacteria</taxon>
        <taxon>Pseudomonadati</taxon>
        <taxon>Pseudomonadota</taxon>
        <taxon>Gammaproteobacteria</taxon>
        <taxon>Oceanospirillales</taxon>
        <taxon>Zooshikellaceae</taxon>
        <taxon>Spartinivicinus</taxon>
    </lineage>
</organism>
<reference evidence="1 2" key="1">
    <citation type="submission" date="2022-11" db="EMBL/GenBank/DDBJ databases">
        <title>Spartinivicinus poritis sp. nov., isolated from scleractinian coral Porites lutea.</title>
        <authorList>
            <person name="Zhang G."/>
            <person name="Cai L."/>
            <person name="Wei Q."/>
        </authorList>
    </citation>
    <scope>NUCLEOTIDE SEQUENCE [LARGE SCALE GENOMIC DNA]</scope>
    <source>
        <strain evidence="1 2">A2-2</strain>
    </source>
</reference>
<dbReference type="PROSITE" id="PS51257">
    <property type="entry name" value="PROKAR_LIPOPROTEIN"/>
    <property type="match status" value="1"/>
</dbReference>
<name>A0ABT5UA51_9GAMM</name>
<evidence type="ECO:0000313" key="1">
    <source>
        <dbReference type="EMBL" id="MDE1462432.1"/>
    </source>
</evidence>
<dbReference type="EMBL" id="JAPMOU010000011">
    <property type="protein sequence ID" value="MDE1462432.1"/>
    <property type="molecule type" value="Genomic_DNA"/>
</dbReference>
<dbReference type="Proteomes" id="UP001528823">
    <property type="component" value="Unassembled WGS sequence"/>
</dbReference>
<accession>A0ABT5UA51</accession>
<gene>
    <name evidence="1" type="ORF">ORQ98_10655</name>
</gene>
<evidence type="ECO:0008006" key="3">
    <source>
        <dbReference type="Google" id="ProtNLM"/>
    </source>
</evidence>
<evidence type="ECO:0000313" key="2">
    <source>
        <dbReference type="Proteomes" id="UP001528823"/>
    </source>
</evidence>
<dbReference type="RefSeq" id="WP_274688787.1">
    <property type="nucleotide sequence ID" value="NZ_JAPMOU010000011.1"/>
</dbReference>
<keyword evidence="2" id="KW-1185">Reference proteome</keyword>